<reference evidence="2 3" key="1">
    <citation type="submission" date="2018-05" db="EMBL/GenBank/DDBJ databases">
        <title>Genomic Encyclopedia of Archaeal and Bacterial Type Strains, Phase II (KMG-II): from individual species to whole genera.</title>
        <authorList>
            <person name="Goeker M."/>
        </authorList>
    </citation>
    <scope>NUCLEOTIDE SEQUENCE [LARGE SCALE GENOMIC DNA]</scope>
    <source>
        <strain evidence="2 3">DSM 22214</strain>
    </source>
</reference>
<keyword evidence="3" id="KW-1185">Reference proteome</keyword>
<name>A0A316ECF5_9BACT</name>
<comment type="caution">
    <text evidence="2">The sequence shown here is derived from an EMBL/GenBank/DDBJ whole genome shotgun (WGS) entry which is preliminary data.</text>
</comment>
<proteinExistence type="predicted"/>
<dbReference type="RefSeq" id="WP_109741763.1">
    <property type="nucleotide sequence ID" value="NZ_QGGO01000004.1"/>
</dbReference>
<dbReference type="AlphaFoldDB" id="A0A316ECF5"/>
<protein>
    <recommendedName>
        <fullName evidence="1">MoxR-vWA-beta-propeller ternary system domain-containing protein</fullName>
    </recommendedName>
</protein>
<dbReference type="InterPro" id="IPR045549">
    <property type="entry name" value="bpX4"/>
</dbReference>
<sequence length="205" mass="24041">MNNYFLMMLTAIREREEVILYDNILQTSEQEQHQVIDYLSQVYHQESLEYPHQIPPFDAHAGLWAANTLYVSAQLLLYRKNSNDDLSALLPHFMYPKTPSAVLSADLSLRFLPDVITHLDRINPEDELIPILENHLYSWHYSGINYPLLVEKLDFTIEQSDRCLQQLYANRIIKYQRKPLAETIAFSEIVGASLGDYRKSFWVNY</sequence>
<accession>A0A316ECF5</accession>
<evidence type="ECO:0000259" key="1">
    <source>
        <dbReference type="Pfam" id="PF19920"/>
    </source>
</evidence>
<evidence type="ECO:0000313" key="3">
    <source>
        <dbReference type="Proteomes" id="UP000245489"/>
    </source>
</evidence>
<dbReference type="Proteomes" id="UP000245489">
    <property type="component" value="Unassembled WGS sequence"/>
</dbReference>
<dbReference type="Pfam" id="PF19920">
    <property type="entry name" value="bpX4"/>
    <property type="match status" value="1"/>
</dbReference>
<evidence type="ECO:0000313" key="2">
    <source>
        <dbReference type="EMBL" id="PWK28204.1"/>
    </source>
</evidence>
<gene>
    <name evidence="2" type="ORF">LV89_00983</name>
</gene>
<feature type="domain" description="MoxR-vWA-beta-propeller ternary system" evidence="1">
    <location>
        <begin position="4"/>
        <end position="204"/>
    </location>
</feature>
<dbReference type="EMBL" id="QGGO01000004">
    <property type="protein sequence ID" value="PWK28204.1"/>
    <property type="molecule type" value="Genomic_DNA"/>
</dbReference>
<organism evidence="2 3">
    <name type="scientific">Arcicella aurantiaca</name>
    <dbReference type="NCBI Taxonomy" id="591202"/>
    <lineage>
        <taxon>Bacteria</taxon>
        <taxon>Pseudomonadati</taxon>
        <taxon>Bacteroidota</taxon>
        <taxon>Cytophagia</taxon>
        <taxon>Cytophagales</taxon>
        <taxon>Flectobacillaceae</taxon>
        <taxon>Arcicella</taxon>
    </lineage>
</organism>
<dbReference type="OrthoDB" id="886582at2"/>